<reference evidence="3 4" key="1">
    <citation type="submission" date="2018-03" db="EMBL/GenBank/DDBJ databases">
        <title>Draft genome sequence of Rohu Carp (Labeo rohita).</title>
        <authorList>
            <person name="Das P."/>
            <person name="Kushwaha B."/>
            <person name="Joshi C.G."/>
            <person name="Kumar D."/>
            <person name="Nagpure N.S."/>
            <person name="Sahoo L."/>
            <person name="Das S.P."/>
            <person name="Bit A."/>
            <person name="Patnaik S."/>
            <person name="Meher P.K."/>
            <person name="Jayasankar P."/>
            <person name="Koringa P.G."/>
            <person name="Patel N.V."/>
            <person name="Hinsu A.T."/>
            <person name="Kumar R."/>
            <person name="Pandey M."/>
            <person name="Agarwal S."/>
            <person name="Srivastava S."/>
            <person name="Singh M."/>
            <person name="Iquebal M.A."/>
            <person name="Jaiswal S."/>
            <person name="Angadi U.B."/>
            <person name="Kumar N."/>
            <person name="Raza M."/>
            <person name="Shah T.M."/>
            <person name="Rai A."/>
            <person name="Jena J.K."/>
        </authorList>
    </citation>
    <scope>NUCLEOTIDE SEQUENCE [LARGE SCALE GENOMIC DNA]</scope>
    <source>
        <strain evidence="3">DASCIFA01</strain>
        <tissue evidence="3">Testis</tissue>
    </source>
</reference>
<dbReference type="Proteomes" id="UP000290572">
    <property type="component" value="Unassembled WGS sequence"/>
</dbReference>
<protein>
    <submittedName>
        <fullName evidence="3">Beta-glucuronidase-like protein</fullName>
    </submittedName>
</protein>
<comment type="caution">
    <text evidence="3">The sequence shown here is derived from an EMBL/GenBank/DDBJ whole genome shotgun (WGS) entry which is preliminary data.</text>
</comment>
<organism evidence="3 4">
    <name type="scientific">Labeo rohita</name>
    <name type="common">Indian major carp</name>
    <name type="synonym">Cyprinus rohita</name>
    <dbReference type="NCBI Taxonomy" id="84645"/>
    <lineage>
        <taxon>Eukaryota</taxon>
        <taxon>Metazoa</taxon>
        <taxon>Chordata</taxon>
        <taxon>Craniata</taxon>
        <taxon>Vertebrata</taxon>
        <taxon>Euteleostomi</taxon>
        <taxon>Actinopterygii</taxon>
        <taxon>Neopterygii</taxon>
        <taxon>Teleostei</taxon>
        <taxon>Ostariophysi</taxon>
        <taxon>Cypriniformes</taxon>
        <taxon>Cyprinidae</taxon>
        <taxon>Labeoninae</taxon>
        <taxon>Labeonini</taxon>
        <taxon>Labeo</taxon>
    </lineage>
</organism>
<dbReference type="GO" id="GO:0030246">
    <property type="term" value="F:carbohydrate binding"/>
    <property type="evidence" value="ECO:0007669"/>
    <property type="project" value="TreeGrafter"/>
</dbReference>
<dbReference type="AlphaFoldDB" id="A0A498NWK5"/>
<dbReference type="PANTHER" id="PTHR10066:SF67">
    <property type="entry name" value="BETA-GLUCURONIDASE"/>
    <property type="match status" value="1"/>
</dbReference>
<comment type="similarity">
    <text evidence="1">Belongs to the glycosyl hydrolase 2 family.</text>
</comment>
<sequence length="125" mass="14190">MVQATAEDGQTDFYTLPVGIRTVRVTNTQFLINNKPFYFHGVNKHEDADAPYVDVICVNSYFSWYHDPGHTEIISIQLNTQFDNWYGKYQKPIIQSEYGADAVPGLHSVSPHIHTDAINNASFQP</sequence>
<dbReference type="STRING" id="84645.A0A498NWK5"/>
<name>A0A498NWK5_LABRO</name>
<dbReference type="Pfam" id="PF02836">
    <property type="entry name" value="Glyco_hydro_2_C"/>
    <property type="match status" value="1"/>
</dbReference>
<feature type="domain" description="Glycoside hydrolase family 2 catalytic" evidence="2">
    <location>
        <begin position="48"/>
        <end position="112"/>
    </location>
</feature>
<dbReference type="InterPro" id="IPR017853">
    <property type="entry name" value="GH"/>
</dbReference>
<dbReference type="InterPro" id="IPR006103">
    <property type="entry name" value="Glyco_hydro_2_cat"/>
</dbReference>
<evidence type="ECO:0000313" key="4">
    <source>
        <dbReference type="Proteomes" id="UP000290572"/>
    </source>
</evidence>
<dbReference type="GO" id="GO:0005975">
    <property type="term" value="P:carbohydrate metabolic process"/>
    <property type="evidence" value="ECO:0007669"/>
    <property type="project" value="InterPro"/>
</dbReference>
<dbReference type="GO" id="GO:0019391">
    <property type="term" value="P:glucuronoside catabolic process"/>
    <property type="evidence" value="ECO:0007669"/>
    <property type="project" value="TreeGrafter"/>
</dbReference>
<dbReference type="PANTHER" id="PTHR10066">
    <property type="entry name" value="BETA-GLUCURONIDASE"/>
    <property type="match status" value="1"/>
</dbReference>
<proteinExistence type="inferred from homology"/>
<accession>A0A498NWK5</accession>
<dbReference type="SUPFAM" id="SSF51445">
    <property type="entry name" value="(Trans)glycosidases"/>
    <property type="match status" value="2"/>
</dbReference>
<dbReference type="GO" id="GO:0005615">
    <property type="term" value="C:extracellular space"/>
    <property type="evidence" value="ECO:0007669"/>
    <property type="project" value="TreeGrafter"/>
</dbReference>
<gene>
    <name evidence="3" type="ORF">ROHU_002839</name>
</gene>
<keyword evidence="4" id="KW-1185">Reference proteome</keyword>
<dbReference type="Gene3D" id="3.20.20.80">
    <property type="entry name" value="Glycosidases"/>
    <property type="match status" value="2"/>
</dbReference>
<evidence type="ECO:0000259" key="2">
    <source>
        <dbReference type="Pfam" id="PF02836"/>
    </source>
</evidence>
<evidence type="ECO:0000313" key="3">
    <source>
        <dbReference type="EMBL" id="RXN36572.1"/>
    </source>
</evidence>
<dbReference type="GO" id="GO:0004566">
    <property type="term" value="F:beta-glucuronidase activity"/>
    <property type="evidence" value="ECO:0007669"/>
    <property type="project" value="TreeGrafter"/>
</dbReference>
<evidence type="ECO:0000256" key="1">
    <source>
        <dbReference type="ARBA" id="ARBA00007401"/>
    </source>
</evidence>
<dbReference type="EMBL" id="QBIY01007818">
    <property type="protein sequence ID" value="RXN36572.1"/>
    <property type="molecule type" value="Genomic_DNA"/>
</dbReference>